<gene>
    <name evidence="8" type="ORF">RF11_16173</name>
</gene>
<feature type="transmembrane region" description="Helical" evidence="7">
    <location>
        <begin position="44"/>
        <end position="64"/>
    </location>
</feature>
<name>A0A0C2JYH1_THEKT</name>
<reference evidence="8 9" key="1">
    <citation type="journal article" date="2014" name="Genome Biol. Evol.">
        <title>The genome of the myxosporean Thelohanellus kitauei shows adaptations to nutrient acquisition within its fish host.</title>
        <authorList>
            <person name="Yang Y."/>
            <person name="Xiong J."/>
            <person name="Zhou Z."/>
            <person name="Huo F."/>
            <person name="Miao W."/>
            <person name="Ran C."/>
            <person name="Liu Y."/>
            <person name="Zhang J."/>
            <person name="Feng J."/>
            <person name="Wang M."/>
            <person name="Wang M."/>
            <person name="Wang L."/>
            <person name="Yao B."/>
        </authorList>
    </citation>
    <scope>NUCLEOTIDE SEQUENCE [LARGE SCALE GENOMIC DNA]</scope>
    <source>
        <strain evidence="8">Wuqing</strain>
    </source>
</reference>
<dbReference type="Proteomes" id="UP000031668">
    <property type="component" value="Unassembled WGS sequence"/>
</dbReference>
<dbReference type="PIRSF" id="PIRSF016013">
    <property type="entry name" value="AtER_Rer1p"/>
    <property type="match status" value="1"/>
</dbReference>
<dbReference type="GO" id="GO:0005783">
    <property type="term" value="C:endoplasmic reticulum"/>
    <property type="evidence" value="ECO:0007669"/>
    <property type="project" value="GOC"/>
</dbReference>
<feature type="transmembrane region" description="Helical" evidence="7">
    <location>
        <begin position="21"/>
        <end position="38"/>
    </location>
</feature>
<comment type="function">
    <text evidence="6">Involved in the retrieval of endoplasmic reticulum membrane proteins from the early Golgi compartment.</text>
</comment>
<organism evidence="8 9">
    <name type="scientific">Thelohanellus kitauei</name>
    <name type="common">Myxosporean</name>
    <dbReference type="NCBI Taxonomy" id="669202"/>
    <lineage>
        <taxon>Eukaryota</taxon>
        <taxon>Metazoa</taxon>
        <taxon>Cnidaria</taxon>
        <taxon>Myxozoa</taxon>
        <taxon>Myxosporea</taxon>
        <taxon>Bivalvulida</taxon>
        <taxon>Platysporina</taxon>
        <taxon>Myxobolidae</taxon>
        <taxon>Thelohanellus</taxon>
    </lineage>
</organism>
<keyword evidence="9" id="KW-1185">Reference proteome</keyword>
<evidence type="ECO:0000256" key="7">
    <source>
        <dbReference type="SAM" id="Phobius"/>
    </source>
</evidence>
<dbReference type="InterPro" id="IPR004932">
    <property type="entry name" value="Rer1"/>
</dbReference>
<dbReference type="OrthoDB" id="448250at2759"/>
<dbReference type="PANTHER" id="PTHR10743:SF0">
    <property type="entry name" value="PROTEIN RER1"/>
    <property type="match status" value="1"/>
</dbReference>
<evidence type="ECO:0000256" key="6">
    <source>
        <dbReference type="PIRNR" id="PIRNR016013"/>
    </source>
</evidence>
<accession>A0A0C2JYH1</accession>
<evidence type="ECO:0000256" key="5">
    <source>
        <dbReference type="ARBA" id="ARBA00023136"/>
    </source>
</evidence>
<evidence type="ECO:0000256" key="4">
    <source>
        <dbReference type="ARBA" id="ARBA00022989"/>
    </source>
</evidence>
<dbReference type="GO" id="GO:0006621">
    <property type="term" value="P:protein retention in ER lumen"/>
    <property type="evidence" value="ECO:0007669"/>
    <property type="project" value="TreeGrafter"/>
</dbReference>
<keyword evidence="4 7" id="KW-1133">Transmembrane helix</keyword>
<keyword evidence="3 7" id="KW-0812">Transmembrane</keyword>
<comment type="subcellular location">
    <subcellularLocation>
        <location evidence="1">Membrane</location>
        <topology evidence="1">Multi-pass membrane protein</topology>
    </subcellularLocation>
</comment>
<protein>
    <recommendedName>
        <fullName evidence="6">Protein RER1</fullName>
    </recommendedName>
</protein>
<dbReference type="OMA" id="IDKWIMH"/>
<evidence type="ECO:0000313" key="8">
    <source>
        <dbReference type="EMBL" id="KII74563.1"/>
    </source>
</evidence>
<keyword evidence="5 6" id="KW-0472">Membrane</keyword>
<evidence type="ECO:0000256" key="3">
    <source>
        <dbReference type="ARBA" id="ARBA00022692"/>
    </source>
</evidence>
<evidence type="ECO:0000256" key="2">
    <source>
        <dbReference type="ARBA" id="ARBA00006070"/>
    </source>
</evidence>
<evidence type="ECO:0000313" key="9">
    <source>
        <dbReference type="Proteomes" id="UP000031668"/>
    </source>
</evidence>
<dbReference type="GO" id="GO:0006890">
    <property type="term" value="P:retrograde vesicle-mediated transport, Golgi to endoplasmic reticulum"/>
    <property type="evidence" value="ECO:0007669"/>
    <property type="project" value="TreeGrafter"/>
</dbReference>
<dbReference type="EMBL" id="JWZT01000358">
    <property type="protein sequence ID" value="KII74563.1"/>
    <property type="molecule type" value="Genomic_DNA"/>
</dbReference>
<dbReference type="PANTHER" id="PTHR10743">
    <property type="entry name" value="PROTEIN RER1"/>
    <property type="match status" value="1"/>
</dbReference>
<comment type="similarity">
    <text evidence="2 6">Belongs to the RER1 family.</text>
</comment>
<proteinExistence type="inferred from homology"/>
<feature type="transmembrane region" description="Helical" evidence="7">
    <location>
        <begin position="125"/>
        <end position="142"/>
    </location>
</feature>
<comment type="caution">
    <text evidence="8">The sequence shown here is derived from an EMBL/GenBank/DDBJ whole genome shotgun (WGS) entry which is preliminary data.</text>
</comment>
<sequence>MILSSYPILLKHYLDKTVPYRWSRWSFTFLLLFVYYFRVMVWPGYFVVTYVVSLYALNLLIGFLSPQIDPILSQDDGLSLPTENDEFRPFVRKLPEFKFWIKLSLSYLISLLCTCFGVFDIPVFWPILLVYFVTLTYLTLKAQIQHMIRYKYVPFDIGKKRYVSNT</sequence>
<dbReference type="Pfam" id="PF03248">
    <property type="entry name" value="Rer1"/>
    <property type="match status" value="1"/>
</dbReference>
<dbReference type="AlphaFoldDB" id="A0A0C2JYH1"/>
<evidence type="ECO:0000256" key="1">
    <source>
        <dbReference type="ARBA" id="ARBA00004141"/>
    </source>
</evidence>
<dbReference type="GO" id="GO:0000139">
    <property type="term" value="C:Golgi membrane"/>
    <property type="evidence" value="ECO:0007669"/>
    <property type="project" value="TreeGrafter"/>
</dbReference>